<comment type="similarity">
    <text evidence="1 4">Belongs to the D-isomer specific 2-hydroxyacid dehydrogenase family.</text>
</comment>
<keyword evidence="2 4" id="KW-0560">Oxidoreductase</keyword>
<dbReference type="InterPro" id="IPR006140">
    <property type="entry name" value="D-isomer_DH_NAD-bd"/>
</dbReference>
<dbReference type="Pfam" id="PF00389">
    <property type="entry name" value="2-Hacid_dh"/>
    <property type="match status" value="1"/>
</dbReference>
<dbReference type="InterPro" id="IPR006139">
    <property type="entry name" value="D-isomer_2_OHA_DH_cat_dom"/>
</dbReference>
<feature type="domain" description="D-isomer specific 2-hydroxyacid dehydrogenase NAD-binding" evidence="6">
    <location>
        <begin position="113"/>
        <end position="283"/>
    </location>
</feature>
<keyword evidence="3" id="KW-0520">NAD</keyword>
<sequence>MNVLLTGAFEYSNDQIKLFSDLGFKIYFVQDERVALGEQQLNFRIDEIEYVVCNSLFLYNDITCFKSLKFIQLTSAGTDRIPFDYIEQQNITLFNAKDVYSIPIAEWVLLKTLEFYKQAHFFYESQKNKIWNKNRNLLELTGKSAAIIGFGSVGNEIAKRLSSFGVEVIAVNKHNKATSSNIKEAYLVSDLEKVLKMSDIIILSLPYTKQNHHIIDNKMLSLMKANSVLVNVSRGGIIDENALVKQLDSGRFLGVALDVFEEEPLPNSNPLWECKRVSVTPHNSFVSDKVKDRLFNIILDNLREYVLKGNS</sequence>
<evidence type="ECO:0000256" key="2">
    <source>
        <dbReference type="ARBA" id="ARBA00023002"/>
    </source>
</evidence>
<protein>
    <submittedName>
        <fullName evidence="7">Uncharacterized protein</fullName>
    </submittedName>
</protein>
<evidence type="ECO:0000259" key="5">
    <source>
        <dbReference type="Pfam" id="PF00389"/>
    </source>
</evidence>
<dbReference type="GO" id="GO:0051287">
    <property type="term" value="F:NAD binding"/>
    <property type="evidence" value="ECO:0007669"/>
    <property type="project" value="InterPro"/>
</dbReference>
<dbReference type="RefSeq" id="WP_148955143.1">
    <property type="nucleotide sequence ID" value="NZ_VTEG01000027.1"/>
</dbReference>
<evidence type="ECO:0000256" key="1">
    <source>
        <dbReference type="ARBA" id="ARBA00005854"/>
    </source>
</evidence>
<dbReference type="PANTHER" id="PTHR43333:SF1">
    <property type="entry name" value="D-ISOMER SPECIFIC 2-HYDROXYACID DEHYDROGENASE NAD-BINDING DOMAIN-CONTAINING PROTEIN"/>
    <property type="match status" value="1"/>
</dbReference>
<evidence type="ECO:0000313" key="7">
    <source>
        <dbReference type="EMBL" id="TYR95907.1"/>
    </source>
</evidence>
<dbReference type="InterPro" id="IPR029753">
    <property type="entry name" value="D-isomer_DH_CS"/>
</dbReference>
<name>A0A5D4M337_9BACI</name>
<dbReference type="SUPFAM" id="SSF51735">
    <property type="entry name" value="NAD(P)-binding Rossmann-fold domains"/>
    <property type="match status" value="1"/>
</dbReference>
<gene>
    <name evidence="7" type="ORF">FZC84_20980</name>
</gene>
<dbReference type="Proteomes" id="UP000325182">
    <property type="component" value="Unassembled WGS sequence"/>
</dbReference>
<feature type="domain" description="D-isomer specific 2-hydroxyacid dehydrogenase catalytic" evidence="5">
    <location>
        <begin position="14"/>
        <end position="306"/>
    </location>
</feature>
<dbReference type="Pfam" id="PF02826">
    <property type="entry name" value="2-Hacid_dh_C"/>
    <property type="match status" value="1"/>
</dbReference>
<evidence type="ECO:0000313" key="8">
    <source>
        <dbReference type="Proteomes" id="UP000325182"/>
    </source>
</evidence>
<reference evidence="7 8" key="1">
    <citation type="submission" date="2019-08" db="EMBL/GenBank/DDBJ databases">
        <title>Bacillus genomes from the desert of Cuatro Cienegas, Coahuila.</title>
        <authorList>
            <person name="Olmedo-Alvarez G."/>
        </authorList>
    </citation>
    <scope>NUCLEOTIDE SEQUENCE [LARGE SCALE GENOMIC DNA]</scope>
    <source>
        <strain evidence="7 8">CH128b_4D</strain>
    </source>
</reference>
<comment type="caution">
    <text evidence="7">The sequence shown here is derived from an EMBL/GenBank/DDBJ whole genome shotgun (WGS) entry which is preliminary data.</text>
</comment>
<organism evidence="7 8">
    <name type="scientific">Rossellomorea vietnamensis</name>
    <dbReference type="NCBI Taxonomy" id="218284"/>
    <lineage>
        <taxon>Bacteria</taxon>
        <taxon>Bacillati</taxon>
        <taxon>Bacillota</taxon>
        <taxon>Bacilli</taxon>
        <taxon>Bacillales</taxon>
        <taxon>Bacillaceae</taxon>
        <taxon>Rossellomorea</taxon>
    </lineage>
</organism>
<dbReference type="AlphaFoldDB" id="A0A5D4M337"/>
<accession>A0A5D4M337</accession>
<evidence type="ECO:0000256" key="3">
    <source>
        <dbReference type="ARBA" id="ARBA00023027"/>
    </source>
</evidence>
<evidence type="ECO:0000259" key="6">
    <source>
        <dbReference type="Pfam" id="PF02826"/>
    </source>
</evidence>
<evidence type="ECO:0000256" key="4">
    <source>
        <dbReference type="RuleBase" id="RU003719"/>
    </source>
</evidence>
<dbReference type="SUPFAM" id="SSF52283">
    <property type="entry name" value="Formate/glycerate dehydrogenase catalytic domain-like"/>
    <property type="match status" value="1"/>
</dbReference>
<dbReference type="Gene3D" id="3.40.50.720">
    <property type="entry name" value="NAD(P)-binding Rossmann-like Domain"/>
    <property type="match status" value="2"/>
</dbReference>
<dbReference type="PROSITE" id="PS00671">
    <property type="entry name" value="D_2_HYDROXYACID_DH_3"/>
    <property type="match status" value="1"/>
</dbReference>
<dbReference type="EMBL" id="VTEG01000027">
    <property type="protein sequence ID" value="TYR95907.1"/>
    <property type="molecule type" value="Genomic_DNA"/>
</dbReference>
<dbReference type="PANTHER" id="PTHR43333">
    <property type="entry name" value="2-HACID_DH_C DOMAIN-CONTAINING PROTEIN"/>
    <property type="match status" value="1"/>
</dbReference>
<dbReference type="InterPro" id="IPR036291">
    <property type="entry name" value="NAD(P)-bd_dom_sf"/>
</dbReference>
<dbReference type="GO" id="GO:0016616">
    <property type="term" value="F:oxidoreductase activity, acting on the CH-OH group of donors, NAD or NADP as acceptor"/>
    <property type="evidence" value="ECO:0007669"/>
    <property type="project" value="InterPro"/>
</dbReference>
<proteinExistence type="inferred from homology"/>